<proteinExistence type="predicted"/>
<evidence type="ECO:0000313" key="3">
    <source>
        <dbReference type="Proteomes" id="UP000538666"/>
    </source>
</evidence>
<accession>A0A841KAG1</accession>
<dbReference type="InterPro" id="IPR007461">
    <property type="entry name" value="Ysc84_actin-binding"/>
</dbReference>
<dbReference type="InterPro" id="IPR051702">
    <property type="entry name" value="SH3_domain_YSC84-like"/>
</dbReference>
<dbReference type="RefSeq" id="WP_082125818.1">
    <property type="nucleotide sequence ID" value="NZ_JACHEK010000014.1"/>
</dbReference>
<sequence length="238" mass="24898">MKMRPLLLAGLFVLSNGLLWAGTGHEDSIERLRMSSSVLHSIIEAPDRGIPEEVLSSAKCIVIVPHLVKGGFIIGGEHGRGIATCRTATGWSAPAFISVGGGSWGLQIGVEGVDLVMLIMNDHGFQHLLSSKFQIGGDASASAGPVGRHASADTDWKMNSEILTYSRSKGLFAGITLDGAVVEQDNDSTQAIYGRDRSFRAILSGRIAAPRSTIAFMNAVAATGRASAIAEANPGTGK</sequence>
<dbReference type="GO" id="GO:0035091">
    <property type="term" value="F:phosphatidylinositol binding"/>
    <property type="evidence" value="ECO:0007669"/>
    <property type="project" value="TreeGrafter"/>
</dbReference>
<dbReference type="PANTHER" id="PTHR15629">
    <property type="entry name" value="SH3YL1 PROTEIN"/>
    <property type="match status" value="1"/>
</dbReference>
<dbReference type="Proteomes" id="UP000538666">
    <property type="component" value="Unassembled WGS sequence"/>
</dbReference>
<gene>
    <name evidence="2" type="ORF">HNQ77_005290</name>
</gene>
<name>A0A841KAG1_9BACT</name>
<organism evidence="2 3">
    <name type="scientific">Silvibacterium bohemicum</name>
    <dbReference type="NCBI Taxonomy" id="1577686"/>
    <lineage>
        <taxon>Bacteria</taxon>
        <taxon>Pseudomonadati</taxon>
        <taxon>Acidobacteriota</taxon>
        <taxon>Terriglobia</taxon>
        <taxon>Terriglobales</taxon>
        <taxon>Acidobacteriaceae</taxon>
        <taxon>Silvibacterium</taxon>
    </lineage>
</organism>
<reference evidence="2 3" key="1">
    <citation type="submission" date="2020-08" db="EMBL/GenBank/DDBJ databases">
        <title>Genomic Encyclopedia of Type Strains, Phase IV (KMG-IV): sequencing the most valuable type-strain genomes for metagenomic binning, comparative biology and taxonomic classification.</title>
        <authorList>
            <person name="Goeker M."/>
        </authorList>
    </citation>
    <scope>NUCLEOTIDE SEQUENCE [LARGE SCALE GENOMIC DNA]</scope>
    <source>
        <strain evidence="2 3">DSM 103733</strain>
    </source>
</reference>
<keyword evidence="3" id="KW-1185">Reference proteome</keyword>
<dbReference type="CDD" id="cd11524">
    <property type="entry name" value="SYLF"/>
    <property type="match status" value="1"/>
</dbReference>
<evidence type="ECO:0000313" key="2">
    <source>
        <dbReference type="EMBL" id="MBB6147294.1"/>
    </source>
</evidence>
<comment type="caution">
    <text evidence="2">The sequence shown here is derived from an EMBL/GenBank/DDBJ whole genome shotgun (WGS) entry which is preliminary data.</text>
</comment>
<dbReference type="Pfam" id="PF04366">
    <property type="entry name" value="Ysc84"/>
    <property type="match status" value="1"/>
</dbReference>
<dbReference type="AlphaFoldDB" id="A0A841KAG1"/>
<dbReference type="PANTHER" id="PTHR15629:SF2">
    <property type="entry name" value="SH3 DOMAIN-CONTAINING YSC84-LIKE PROTEIN 1"/>
    <property type="match status" value="1"/>
</dbReference>
<evidence type="ECO:0000259" key="1">
    <source>
        <dbReference type="Pfam" id="PF04366"/>
    </source>
</evidence>
<protein>
    <submittedName>
        <fullName evidence="2">Lipid-binding SYLF domain-containing protein</fullName>
    </submittedName>
</protein>
<feature type="domain" description="Ysc84 actin-binding" evidence="1">
    <location>
        <begin position="101"/>
        <end position="221"/>
    </location>
</feature>
<dbReference type="EMBL" id="JACHEK010000014">
    <property type="protein sequence ID" value="MBB6147294.1"/>
    <property type="molecule type" value="Genomic_DNA"/>
</dbReference>